<dbReference type="InterPro" id="IPR001763">
    <property type="entry name" value="Rhodanese-like_dom"/>
</dbReference>
<dbReference type="Gene3D" id="3.40.30.10">
    <property type="entry name" value="Glutaredoxin"/>
    <property type="match status" value="1"/>
</dbReference>
<name>A0ABM7VJF1_9BACT</name>
<organism evidence="2 3">
    <name type="scientific">Persicobacter psychrovividus</name>
    <dbReference type="NCBI Taxonomy" id="387638"/>
    <lineage>
        <taxon>Bacteria</taxon>
        <taxon>Pseudomonadati</taxon>
        <taxon>Bacteroidota</taxon>
        <taxon>Cytophagia</taxon>
        <taxon>Cytophagales</taxon>
        <taxon>Persicobacteraceae</taxon>
        <taxon>Persicobacter</taxon>
    </lineage>
</organism>
<accession>A0ABM7VJF1</accession>
<dbReference type="Pfam" id="PF00581">
    <property type="entry name" value="Rhodanese"/>
    <property type="match status" value="1"/>
</dbReference>
<dbReference type="InterPro" id="IPR036249">
    <property type="entry name" value="Thioredoxin-like_sf"/>
</dbReference>
<dbReference type="Gene3D" id="3.40.250.10">
    <property type="entry name" value="Rhodanese-like domain"/>
    <property type="match status" value="1"/>
</dbReference>
<protein>
    <submittedName>
        <fullName evidence="2">Thioredoxin</fullName>
    </submittedName>
</protein>
<dbReference type="Pfam" id="PF00085">
    <property type="entry name" value="Thioredoxin"/>
    <property type="match status" value="1"/>
</dbReference>
<dbReference type="PANTHER" id="PTHR43031">
    <property type="entry name" value="FAD-DEPENDENT OXIDOREDUCTASE"/>
    <property type="match status" value="1"/>
</dbReference>
<dbReference type="EMBL" id="AP025293">
    <property type="protein sequence ID" value="BDD01111.1"/>
    <property type="molecule type" value="Genomic_DNA"/>
</dbReference>
<dbReference type="PANTHER" id="PTHR43031:SF16">
    <property type="entry name" value="OXIDOREDUCTASE"/>
    <property type="match status" value="1"/>
</dbReference>
<dbReference type="InterPro" id="IPR050229">
    <property type="entry name" value="GlpE_sulfurtransferase"/>
</dbReference>
<dbReference type="CDD" id="cd02947">
    <property type="entry name" value="TRX_family"/>
    <property type="match status" value="1"/>
</dbReference>
<feature type="domain" description="Rhodanese" evidence="1">
    <location>
        <begin position="26"/>
        <end position="124"/>
    </location>
</feature>
<evidence type="ECO:0000313" key="2">
    <source>
        <dbReference type="EMBL" id="BDD01111.1"/>
    </source>
</evidence>
<evidence type="ECO:0000313" key="3">
    <source>
        <dbReference type="Proteomes" id="UP001354989"/>
    </source>
</evidence>
<dbReference type="RefSeq" id="WP_338398283.1">
    <property type="nucleotide sequence ID" value="NZ_AP025293.1"/>
</dbReference>
<keyword evidence="3" id="KW-1185">Reference proteome</keyword>
<geneLocation type="plasmid" evidence="2 3">
    <name>pPP1</name>
</geneLocation>
<evidence type="ECO:0000259" key="1">
    <source>
        <dbReference type="SMART" id="SM00450"/>
    </source>
</evidence>
<dbReference type="SUPFAM" id="SSF52833">
    <property type="entry name" value="Thioredoxin-like"/>
    <property type="match status" value="1"/>
</dbReference>
<dbReference type="Proteomes" id="UP001354989">
    <property type="component" value="Plasmid pPP1"/>
</dbReference>
<dbReference type="InterPro" id="IPR036873">
    <property type="entry name" value="Rhodanese-like_dom_sf"/>
</dbReference>
<gene>
    <name evidence="2" type="ORF">PEPS_33910</name>
</gene>
<dbReference type="InterPro" id="IPR013766">
    <property type="entry name" value="Thioredoxin_domain"/>
</dbReference>
<dbReference type="CDD" id="cd00158">
    <property type="entry name" value="RHOD"/>
    <property type="match status" value="1"/>
</dbReference>
<sequence>MNKTLLLFLSTILLVACSAKESKQEVEVQQLQKILTQQSIQLLDVRTPQETANGIIKTAQIADFKQGEVVEKATAIFKKDSPLYVYCYSGGRSSKAAEQLTAAGFTKVYNVIGGIKAWQAAGFPLQPTGKMKPIDPAEVTAFKKSLEGEKIQAVNFYATWCATCKKNKPLLNEIAPAYQNITLRNIDIDQANSVYQYLKLQAVPVLIIYKNGQEINRLNGALSAEAIKEAFAAAA</sequence>
<dbReference type="SUPFAM" id="SSF52821">
    <property type="entry name" value="Rhodanese/Cell cycle control phosphatase"/>
    <property type="match status" value="1"/>
</dbReference>
<keyword evidence="2" id="KW-0614">Plasmid</keyword>
<dbReference type="SMART" id="SM00450">
    <property type="entry name" value="RHOD"/>
    <property type="match status" value="1"/>
</dbReference>
<proteinExistence type="predicted"/>
<reference evidence="2 3" key="1">
    <citation type="submission" date="2021-12" db="EMBL/GenBank/DDBJ databases">
        <title>Genome sequencing of bacteria with rrn-lacking chromosome and rrn-plasmid.</title>
        <authorList>
            <person name="Anda M."/>
            <person name="Iwasaki W."/>
        </authorList>
    </citation>
    <scope>NUCLEOTIDE SEQUENCE [LARGE SCALE GENOMIC DNA]</scope>
    <source>
        <strain evidence="2 3">NBRC 101262</strain>
        <plasmid evidence="2 3">pPP1</plasmid>
    </source>
</reference>